<evidence type="ECO:0000256" key="1">
    <source>
        <dbReference type="ARBA" id="ARBA00022845"/>
    </source>
</evidence>
<keyword evidence="5" id="KW-1185">Reference proteome</keyword>
<dbReference type="InterPro" id="IPR003489">
    <property type="entry name" value="RHF/RaiA"/>
</dbReference>
<dbReference type="InterPro" id="IPR032528">
    <property type="entry name" value="Ribosom_S30AE_C"/>
</dbReference>
<dbReference type="PANTHER" id="PTHR33231:SF1">
    <property type="entry name" value="30S RIBOSOMAL PROTEIN"/>
    <property type="match status" value="1"/>
</dbReference>
<dbReference type="InterPro" id="IPR034694">
    <property type="entry name" value="HPF_long/plastid"/>
</dbReference>
<comment type="subcellular location">
    <subcellularLocation>
        <location evidence="2">Cytoplasm</location>
    </subcellularLocation>
</comment>
<keyword evidence="1 2" id="KW-0810">Translation regulation</keyword>
<dbReference type="CDD" id="cd00552">
    <property type="entry name" value="RaiA"/>
    <property type="match status" value="1"/>
</dbReference>
<reference evidence="4 5" key="1">
    <citation type="submission" date="2018-11" db="EMBL/GenBank/DDBJ databases">
        <title>Aerococcus sp. SJQ22, whole genome shotgun sequence.</title>
        <authorList>
            <person name="Sun L."/>
            <person name="Gao X."/>
            <person name="Chen W."/>
            <person name="Huang K."/>
        </authorList>
    </citation>
    <scope>NUCLEOTIDE SEQUENCE [LARGE SCALE GENOMIC DNA]</scope>
    <source>
        <strain evidence="4 5">SJQ22</strain>
    </source>
</reference>
<dbReference type="Gene3D" id="3.30.160.100">
    <property type="entry name" value="Ribosome hibernation promotion factor-like"/>
    <property type="match status" value="1"/>
</dbReference>
<comment type="caution">
    <text evidence="4">The sequence shown here is derived from an EMBL/GenBank/DDBJ whole genome shotgun (WGS) entry which is preliminary data.</text>
</comment>
<dbReference type="PANTHER" id="PTHR33231">
    <property type="entry name" value="30S RIBOSOMAL PROTEIN"/>
    <property type="match status" value="1"/>
</dbReference>
<accession>A0A3N4H276</accession>
<dbReference type="SUPFAM" id="SSF69754">
    <property type="entry name" value="Ribosome binding protein Y (YfiA homologue)"/>
    <property type="match status" value="1"/>
</dbReference>
<dbReference type="GO" id="GO:0043024">
    <property type="term" value="F:ribosomal small subunit binding"/>
    <property type="evidence" value="ECO:0007669"/>
    <property type="project" value="TreeGrafter"/>
</dbReference>
<comment type="subunit">
    <text evidence="2">Interacts with 100S ribosomes.</text>
</comment>
<dbReference type="HAMAP" id="MF_00839">
    <property type="entry name" value="HPF"/>
    <property type="match status" value="1"/>
</dbReference>
<proteinExistence type="inferred from homology"/>
<protein>
    <recommendedName>
        <fullName evidence="2">Ribosome hibernation promoting factor</fullName>
        <shortName evidence="2">HPF</shortName>
    </recommendedName>
</protein>
<dbReference type="RefSeq" id="WP_123779006.1">
    <property type="nucleotide sequence ID" value="NZ_RKMG01000001.1"/>
</dbReference>
<dbReference type="Pfam" id="PF16321">
    <property type="entry name" value="Ribosom_S30AE_C"/>
    <property type="match status" value="1"/>
</dbReference>
<dbReference type="InterPro" id="IPR050574">
    <property type="entry name" value="HPF/YfiA_ribosome-assoc"/>
</dbReference>
<dbReference type="GO" id="GO:0045900">
    <property type="term" value="P:negative regulation of translational elongation"/>
    <property type="evidence" value="ECO:0007669"/>
    <property type="project" value="TreeGrafter"/>
</dbReference>
<name>A0A3N4H276_9LACT</name>
<dbReference type="NCBIfam" id="TIGR00741">
    <property type="entry name" value="yfiA"/>
    <property type="match status" value="1"/>
</dbReference>
<dbReference type="InterPro" id="IPR038416">
    <property type="entry name" value="Ribosom_S30AE_C_sf"/>
</dbReference>
<comment type="similarity">
    <text evidence="2">Belongs to the HPF/YfiA ribosome-associated protein family. Long HPF subfamily.</text>
</comment>
<gene>
    <name evidence="4" type="primary">raiA</name>
    <name evidence="2" type="synonym">hpf</name>
    <name evidence="4" type="ORF">EF384_00260</name>
</gene>
<dbReference type="AlphaFoldDB" id="A0A3N4H276"/>
<dbReference type="Proteomes" id="UP000273977">
    <property type="component" value="Unassembled WGS sequence"/>
</dbReference>
<feature type="domain" description="Sigma 54 modulation/S30EA ribosomal protein C-terminal" evidence="3">
    <location>
        <begin position="131"/>
        <end position="186"/>
    </location>
</feature>
<dbReference type="EMBL" id="RKMG01000001">
    <property type="protein sequence ID" value="RPA65471.1"/>
    <property type="molecule type" value="Genomic_DNA"/>
</dbReference>
<organism evidence="4 5">
    <name type="scientific">Aerococcus agrisoli</name>
    <dbReference type="NCBI Taxonomy" id="2487350"/>
    <lineage>
        <taxon>Bacteria</taxon>
        <taxon>Bacillati</taxon>
        <taxon>Bacillota</taxon>
        <taxon>Bacilli</taxon>
        <taxon>Lactobacillales</taxon>
        <taxon>Aerococcaceae</taxon>
        <taxon>Aerococcus</taxon>
    </lineage>
</organism>
<keyword evidence="2" id="KW-0963">Cytoplasm</keyword>
<evidence type="ECO:0000313" key="5">
    <source>
        <dbReference type="Proteomes" id="UP000273977"/>
    </source>
</evidence>
<dbReference type="InterPro" id="IPR036567">
    <property type="entry name" value="RHF-like"/>
</dbReference>
<comment type="function">
    <text evidence="2">Required for dimerization of active 70S ribosomes into 100S ribosomes in stationary phase; 100S ribosomes are translationally inactive and sometimes present during exponential growth.</text>
</comment>
<evidence type="ECO:0000313" key="4">
    <source>
        <dbReference type="EMBL" id="RPA65471.1"/>
    </source>
</evidence>
<dbReference type="GO" id="GO:0022627">
    <property type="term" value="C:cytosolic small ribosomal subunit"/>
    <property type="evidence" value="ECO:0007669"/>
    <property type="project" value="TreeGrafter"/>
</dbReference>
<evidence type="ECO:0000259" key="3">
    <source>
        <dbReference type="Pfam" id="PF16321"/>
    </source>
</evidence>
<evidence type="ECO:0000256" key="2">
    <source>
        <dbReference type="HAMAP-Rule" id="MF_00839"/>
    </source>
</evidence>
<dbReference type="Pfam" id="PF02482">
    <property type="entry name" value="Ribosomal_S30AE"/>
    <property type="match status" value="1"/>
</dbReference>
<dbReference type="Gene3D" id="3.30.505.50">
    <property type="entry name" value="Sigma 54 modulation/S30EA ribosomal protein, C-terminal domain"/>
    <property type="match status" value="1"/>
</dbReference>
<dbReference type="OrthoDB" id="9794975at2"/>
<sequence>MFTYNVRGENIEITPAIREYAEKKISKVERFFTNSPDATVYVNAKVYPNKDAKAEVTIPLTGGLTLRAEETSQDLYGSIDLVVDKLERQVRKYKTKMNRKSREGEGLTEAVNIQVEADRQEFEATDETSNEQIKIVRRKTLSVKPMTAEEAVLQMEMLGHNFFIFEDAETGKGALVYARRKGSYGLIAIEEDADEA</sequence>